<dbReference type="InterPro" id="IPR031756">
    <property type="entry name" value="BGBP_N"/>
</dbReference>
<name>A0A1B6HYS1_9HEMI</name>
<feature type="domain" description="GH16" evidence="6">
    <location>
        <begin position="166"/>
        <end position="493"/>
    </location>
</feature>
<feature type="compositionally biased region" description="Pro residues" evidence="4">
    <location>
        <begin position="148"/>
        <end position="164"/>
    </location>
</feature>
<comment type="similarity">
    <text evidence="1">Belongs to the insect beta-1,3-glucan binding protein family.</text>
</comment>
<keyword evidence="3" id="KW-0391">Immunity</keyword>
<evidence type="ECO:0000259" key="6">
    <source>
        <dbReference type="PROSITE" id="PS51762"/>
    </source>
</evidence>
<feature type="chain" id="PRO_5008584672" evidence="5">
    <location>
        <begin position="33"/>
        <end position="493"/>
    </location>
</feature>
<dbReference type="GO" id="GO:0005975">
    <property type="term" value="P:carbohydrate metabolic process"/>
    <property type="evidence" value="ECO:0007669"/>
    <property type="project" value="InterPro"/>
</dbReference>
<keyword evidence="5" id="KW-0732">Signal</keyword>
<evidence type="ECO:0000256" key="5">
    <source>
        <dbReference type="SAM" id="SignalP"/>
    </source>
</evidence>
<dbReference type="GO" id="GO:0045087">
    <property type="term" value="P:innate immune response"/>
    <property type="evidence" value="ECO:0007669"/>
    <property type="project" value="UniProtKB-KW"/>
</dbReference>
<dbReference type="PROSITE" id="PS51762">
    <property type="entry name" value="GH16_2"/>
    <property type="match status" value="1"/>
</dbReference>
<dbReference type="AlphaFoldDB" id="A0A1B6HYS1"/>
<feature type="non-terminal residue" evidence="8">
    <location>
        <position position="1"/>
    </location>
</feature>
<protein>
    <submittedName>
        <fullName evidence="8">Uncharacterized protein</fullName>
    </submittedName>
</protein>
<evidence type="ECO:0000313" key="8">
    <source>
        <dbReference type="EMBL" id="JAS79828.1"/>
    </source>
</evidence>
<dbReference type="PROSITE" id="PS51969">
    <property type="entry name" value="CBM39"/>
    <property type="match status" value="1"/>
</dbReference>
<dbReference type="InterPro" id="IPR043030">
    <property type="entry name" value="BGBP_N_sf"/>
</dbReference>
<dbReference type="GO" id="GO:0004553">
    <property type="term" value="F:hydrolase activity, hydrolyzing O-glycosyl compounds"/>
    <property type="evidence" value="ECO:0007669"/>
    <property type="project" value="InterPro"/>
</dbReference>
<organism evidence="8">
    <name type="scientific">Homalodisca liturata</name>
    <dbReference type="NCBI Taxonomy" id="320908"/>
    <lineage>
        <taxon>Eukaryota</taxon>
        <taxon>Metazoa</taxon>
        <taxon>Ecdysozoa</taxon>
        <taxon>Arthropoda</taxon>
        <taxon>Hexapoda</taxon>
        <taxon>Insecta</taxon>
        <taxon>Pterygota</taxon>
        <taxon>Neoptera</taxon>
        <taxon>Paraneoptera</taxon>
        <taxon>Hemiptera</taxon>
        <taxon>Auchenorrhyncha</taxon>
        <taxon>Membracoidea</taxon>
        <taxon>Cicadellidae</taxon>
        <taxon>Cicadellinae</taxon>
        <taxon>Proconiini</taxon>
        <taxon>Homalodisca</taxon>
    </lineage>
</organism>
<feature type="region of interest" description="Disordered" evidence="4">
    <location>
        <begin position="129"/>
        <end position="167"/>
    </location>
</feature>
<dbReference type="SUPFAM" id="SSF49899">
    <property type="entry name" value="Concanavalin A-like lectins/glucanases"/>
    <property type="match status" value="1"/>
</dbReference>
<reference evidence="8" key="1">
    <citation type="submission" date="2015-11" db="EMBL/GenBank/DDBJ databases">
        <title>De novo transcriptome assembly of four potential Pierce s Disease insect vectors from Arizona vineyards.</title>
        <authorList>
            <person name="Tassone E.E."/>
        </authorList>
    </citation>
    <scope>NUCLEOTIDE SEQUENCE</scope>
</reference>
<gene>
    <name evidence="8" type="ORF">g.23158</name>
</gene>
<accession>A0A1B6HYS1</accession>
<dbReference type="GO" id="GO:0030246">
    <property type="term" value="F:carbohydrate binding"/>
    <property type="evidence" value="ECO:0007669"/>
    <property type="project" value="InterPro"/>
</dbReference>
<evidence type="ECO:0000256" key="4">
    <source>
        <dbReference type="SAM" id="MobiDB-lite"/>
    </source>
</evidence>
<dbReference type="InterPro" id="IPR013320">
    <property type="entry name" value="ConA-like_dom_sf"/>
</dbReference>
<feature type="domain" description="CBM39" evidence="7">
    <location>
        <begin position="34"/>
        <end position="135"/>
    </location>
</feature>
<dbReference type="InterPro" id="IPR050546">
    <property type="entry name" value="Glycosyl_Hydrlase_16"/>
</dbReference>
<dbReference type="InterPro" id="IPR000757">
    <property type="entry name" value="Beta-glucanase-like"/>
</dbReference>
<dbReference type="PANTHER" id="PTHR10963">
    <property type="entry name" value="GLYCOSYL HYDROLASE-RELATED"/>
    <property type="match status" value="1"/>
</dbReference>
<evidence type="ECO:0000256" key="3">
    <source>
        <dbReference type="ARBA" id="ARBA00022859"/>
    </source>
</evidence>
<dbReference type="Gene3D" id="2.60.40.2140">
    <property type="entry name" value="Beta-1,3-glucan-recognition protein, N-terminal domain"/>
    <property type="match status" value="1"/>
</dbReference>
<dbReference type="PANTHER" id="PTHR10963:SF60">
    <property type="entry name" value="GRAM-NEGATIVE BACTERIA-BINDING PROTEIN 1-RELATED"/>
    <property type="match status" value="1"/>
</dbReference>
<dbReference type="Gene3D" id="2.60.120.200">
    <property type="match status" value="1"/>
</dbReference>
<evidence type="ECO:0000256" key="1">
    <source>
        <dbReference type="ARBA" id="ARBA00008781"/>
    </source>
</evidence>
<feature type="signal peptide" evidence="5">
    <location>
        <begin position="1"/>
        <end position="32"/>
    </location>
</feature>
<keyword evidence="2" id="KW-0399">Innate immunity</keyword>
<dbReference type="Pfam" id="PF15886">
    <property type="entry name" value="CBM39"/>
    <property type="match status" value="1"/>
</dbReference>
<evidence type="ECO:0000259" key="7">
    <source>
        <dbReference type="PROSITE" id="PS51969"/>
    </source>
</evidence>
<evidence type="ECO:0000256" key="2">
    <source>
        <dbReference type="ARBA" id="ARBA00022588"/>
    </source>
</evidence>
<dbReference type="EMBL" id="GECU01027878">
    <property type="protein sequence ID" value="JAS79828.1"/>
    <property type="molecule type" value="Transcribed_RNA"/>
</dbReference>
<sequence length="493" mass="55160">ALLPADHGHPVRQSAMMLRVVAVVCLVSCCYGEFTVPEAKLEFINPKGLRISIPDADPDVTLVAFHVNVNEEFQGVEAGQWAADVLKRRGGRWTYNFPQVKVKKGDTVHYWVYAIRNGLGYQNLDRSYQVTEDNPHGSPGPTTTQKPMPQPPPYPRPTEPPSPLPVDWRNCKLSQTSIRDNAPPCAGRGVFNATFRTIADLSQWQHEIHVGGTHLEDEFTVFTKDSEVISVLNGQLHISPILLEQKYSRNFVTSGTLNLEECTAINLDFCSARAVSYLILPPVISARLTTKKTFSFLYGTVEIKAKLPKGDWIVPEIWLQPKDGAYGIHSGRIVLGLSRGNNQLTVEGRHFGNKLLEAGILLNSSHGTTFQHSQLNSWADDFHIFKLHWTPHALEFSVDNQQIGRIAPETDLDPTLGGEKLAPFDREFYISLGVHVGGMRDFPDTAISGDNQKPWKNTSPKARLRFWETKGQWFPSWTTDSVLLVEYVKVTAL</sequence>
<dbReference type="Pfam" id="PF00722">
    <property type="entry name" value="Glyco_hydro_16"/>
    <property type="match status" value="1"/>
</dbReference>
<proteinExistence type="inferred from homology"/>